<dbReference type="EMBL" id="JAUKUD010000005">
    <property type="protein sequence ID" value="KAK0743021.1"/>
    <property type="molecule type" value="Genomic_DNA"/>
</dbReference>
<evidence type="ECO:0000256" key="4">
    <source>
        <dbReference type="ARBA" id="ARBA00023128"/>
    </source>
</evidence>
<dbReference type="GO" id="GO:0005085">
    <property type="term" value="F:guanyl-nucleotide exchange factor activity"/>
    <property type="evidence" value="ECO:0007669"/>
    <property type="project" value="InterPro"/>
</dbReference>
<organism evidence="8 9">
    <name type="scientific">Schizothecium vesticola</name>
    <dbReference type="NCBI Taxonomy" id="314040"/>
    <lineage>
        <taxon>Eukaryota</taxon>
        <taxon>Fungi</taxon>
        <taxon>Dikarya</taxon>
        <taxon>Ascomycota</taxon>
        <taxon>Pezizomycotina</taxon>
        <taxon>Sordariomycetes</taxon>
        <taxon>Sordariomycetidae</taxon>
        <taxon>Sordariales</taxon>
        <taxon>Schizotheciaceae</taxon>
        <taxon>Schizothecium</taxon>
    </lineage>
</organism>
<dbReference type="InterPro" id="IPR011989">
    <property type="entry name" value="ARM-like"/>
</dbReference>
<gene>
    <name evidence="8" type="ORF">B0T18DRAFT_489865</name>
</gene>
<dbReference type="GO" id="GO:1990904">
    <property type="term" value="C:ribonucleoprotein complex"/>
    <property type="evidence" value="ECO:0007669"/>
    <property type="project" value="UniProtKB-KW"/>
</dbReference>
<evidence type="ECO:0000313" key="8">
    <source>
        <dbReference type="EMBL" id="KAK0743021.1"/>
    </source>
</evidence>
<feature type="compositionally biased region" description="Polar residues" evidence="7">
    <location>
        <begin position="48"/>
        <end position="66"/>
    </location>
</feature>
<dbReference type="InterPro" id="IPR040144">
    <property type="entry name" value="RAP1GDS1"/>
</dbReference>
<evidence type="ECO:0000256" key="6">
    <source>
        <dbReference type="ARBA" id="ARBA00035183"/>
    </source>
</evidence>
<keyword evidence="9" id="KW-1185">Reference proteome</keyword>
<dbReference type="Pfam" id="PF10501">
    <property type="entry name" value="Ribosomal_L50"/>
    <property type="match status" value="1"/>
</dbReference>
<dbReference type="PANTHER" id="PTHR10957">
    <property type="entry name" value="RAP1 GTPASE-GDP DISSOCIATION STIMULATOR 1"/>
    <property type="match status" value="1"/>
</dbReference>
<dbReference type="Proteomes" id="UP001172155">
    <property type="component" value="Unassembled WGS sequence"/>
</dbReference>
<accession>A0AA40EPD9</accession>
<comment type="similarity">
    <text evidence="2">Belongs to the mitochondrion-specific ribosomal protein mL50 family.</text>
</comment>
<dbReference type="GO" id="GO:0005840">
    <property type="term" value="C:ribosome"/>
    <property type="evidence" value="ECO:0007669"/>
    <property type="project" value="UniProtKB-KW"/>
</dbReference>
<keyword evidence="3" id="KW-0689">Ribosomal protein</keyword>
<dbReference type="GO" id="GO:0005739">
    <property type="term" value="C:mitochondrion"/>
    <property type="evidence" value="ECO:0007669"/>
    <property type="project" value="UniProtKB-SubCell"/>
</dbReference>
<dbReference type="InterPro" id="IPR018305">
    <property type="entry name" value="Ribosomal_m50"/>
</dbReference>
<comment type="subcellular location">
    <subcellularLocation>
        <location evidence="1">Mitochondrion</location>
    </subcellularLocation>
</comment>
<keyword evidence="5" id="KW-0687">Ribonucleoprotein</keyword>
<name>A0AA40EPD9_9PEZI</name>
<protein>
    <recommendedName>
        <fullName evidence="6">Large ribosomal subunit protein mL50</fullName>
    </recommendedName>
</protein>
<dbReference type="SUPFAM" id="SSF48371">
    <property type="entry name" value="ARM repeat"/>
    <property type="match status" value="2"/>
</dbReference>
<evidence type="ECO:0000256" key="7">
    <source>
        <dbReference type="SAM" id="MobiDB-lite"/>
    </source>
</evidence>
<dbReference type="Gene3D" id="1.25.10.10">
    <property type="entry name" value="Leucine-rich Repeat Variant"/>
    <property type="match status" value="2"/>
</dbReference>
<evidence type="ECO:0000256" key="1">
    <source>
        <dbReference type="ARBA" id="ARBA00004173"/>
    </source>
</evidence>
<comment type="caution">
    <text evidence="8">The sequence shown here is derived from an EMBL/GenBank/DDBJ whole genome shotgun (WGS) entry which is preliminary data.</text>
</comment>
<evidence type="ECO:0000313" key="9">
    <source>
        <dbReference type="Proteomes" id="UP001172155"/>
    </source>
</evidence>
<keyword evidence="4" id="KW-0496">Mitochondrion</keyword>
<reference evidence="8" key="1">
    <citation type="submission" date="2023-06" db="EMBL/GenBank/DDBJ databases">
        <title>Genome-scale phylogeny and comparative genomics of the fungal order Sordariales.</title>
        <authorList>
            <consortium name="Lawrence Berkeley National Laboratory"/>
            <person name="Hensen N."/>
            <person name="Bonometti L."/>
            <person name="Westerberg I."/>
            <person name="Brannstrom I.O."/>
            <person name="Guillou S."/>
            <person name="Cros-Aarteil S."/>
            <person name="Calhoun S."/>
            <person name="Haridas S."/>
            <person name="Kuo A."/>
            <person name="Mondo S."/>
            <person name="Pangilinan J."/>
            <person name="Riley R."/>
            <person name="LaButti K."/>
            <person name="Andreopoulos B."/>
            <person name="Lipzen A."/>
            <person name="Chen C."/>
            <person name="Yanf M."/>
            <person name="Daum C."/>
            <person name="Ng V."/>
            <person name="Clum A."/>
            <person name="Steindorff A."/>
            <person name="Ohm R."/>
            <person name="Martin F."/>
            <person name="Silar P."/>
            <person name="Natvig D."/>
            <person name="Lalanne C."/>
            <person name="Gautier V."/>
            <person name="Ament-velasquez S.L."/>
            <person name="Kruys A."/>
            <person name="Hutchinson M.I."/>
            <person name="Powell A.J."/>
            <person name="Barry K."/>
            <person name="Miller A.N."/>
            <person name="Grigoriev I.V."/>
            <person name="Debuchy R."/>
            <person name="Gladieux P."/>
            <person name="Thoren M.H."/>
            <person name="Johannesson H."/>
        </authorList>
    </citation>
    <scope>NUCLEOTIDE SEQUENCE</scope>
    <source>
        <strain evidence="8">SMH3187-1</strain>
    </source>
</reference>
<evidence type="ECO:0000256" key="2">
    <source>
        <dbReference type="ARBA" id="ARBA00008860"/>
    </source>
</evidence>
<evidence type="ECO:0000256" key="3">
    <source>
        <dbReference type="ARBA" id="ARBA00022980"/>
    </source>
</evidence>
<proteinExistence type="inferred from homology"/>
<dbReference type="AlphaFoldDB" id="A0AA40EPD9"/>
<sequence>MRGLQRLRGPASCLSTCTATAPRTTPFLRQLSTSASLHHQHLSRPTPRATSQLRQRNASTATTIPTETEPVESGLLDEEPAPFYTDLVLPGERTEAAMPDQITDADYVPAVSAVGLEEVGGLDGWWDRPGNWGESKQYQGFGPREKVMDKSMLEVLTRQALIEAVILHHHKRPTKVTLPGPEVRRSVLLAEITVGPEGEPTLAPEVRKMVLALGRSRANDSAVAREKPAAEEEHVVEEKAAEEALENNDVADEPAGLPHELNPVEARRLSKQWDSSWKSLKLENPVLKFWLGRRITELTGHRIMDFKMTGLSTPASIINHLAQPTKTKKLVEELEAKGLLAGLPNVTVFAKRVGPVDKERMVGRWKIIEKELTARGLPVLGTGDHRKAVERRWITGDEYRGFFSQDPKATESEDESAADAIPRGLKAIADEAKAAWSSSPDDAKDDMAALAEMVADACRQPSWRRPAGDSGLLAFFLTTILPSPDLSQSLQKQSLRLVGNACAECEENQERAVESGQLSNSILGFLKAETSDYTLLPFALAVIYNIAMGNSNGIIELCTANLSRTLLDLFKEEKESKERFKACRGSLNMIIELFESIVATTEEPEHADPHTPHILFDFAVDRSSELDIDEFTGIMTIALAYLTFEDFQRVMVESDEIQSLLRASYESCLRLEAEKGTNPEAESQIQQFWTAAASVYADISSLPAFQQKHAFGSGPEAYTRIVETFFTWLAAPKPYHHLQTVACLCLGNLARSDDAAVALLPRVAPALVNILARAIPAPSSTTPPPVLLHAALGSLKNLAIPAHNKPLLSDGLLWPTSRLPTSPVLSALWSRTSTNPQVQFTVISLTRLLLTSNPSAVLALCTTPAHHTPPLPTPTSPTDLHLLLTAALASPAEPTRLEAARALAAVLRTLHVPLADLTALLPSWPSRAALYAAHAAPMADALATMLTHAKAFPTMRAEALFLLALLSRSPDGGRLALDALRRPGAFRAAVETMTGRKGDEVAALLGDLSLDETSPAAGADEGAAAVGYVGGAPPTPGNVDMSVVEGLGVPLQPRDGEEGGGGMVRRNWENGMLMAVQLVRLFGEEMEPARVRLLKELFEEGRTALRAMRAAGGE</sequence>
<evidence type="ECO:0000256" key="5">
    <source>
        <dbReference type="ARBA" id="ARBA00023274"/>
    </source>
</evidence>
<dbReference type="InterPro" id="IPR016024">
    <property type="entry name" value="ARM-type_fold"/>
</dbReference>
<feature type="region of interest" description="Disordered" evidence="7">
    <location>
        <begin position="34"/>
        <end position="79"/>
    </location>
</feature>